<protein>
    <recommendedName>
        <fullName evidence="3">DRBM domain-containing protein</fullName>
    </recommendedName>
</protein>
<dbReference type="GO" id="GO:0030422">
    <property type="term" value="P:siRNA processing"/>
    <property type="evidence" value="ECO:0007669"/>
    <property type="project" value="TreeGrafter"/>
</dbReference>
<reference evidence="4" key="1">
    <citation type="submission" date="2015-12" db="EMBL/GenBank/DDBJ databases">
        <title>De novo transcriptome assembly of four potential Pierce s Disease insect vectors from Arizona vineyards.</title>
        <authorList>
            <person name="Tassone E.E."/>
        </authorList>
    </citation>
    <scope>NUCLEOTIDE SEQUENCE</scope>
</reference>
<dbReference type="GO" id="GO:0035197">
    <property type="term" value="F:siRNA binding"/>
    <property type="evidence" value="ECO:0007669"/>
    <property type="project" value="TreeGrafter"/>
</dbReference>
<dbReference type="PANTHER" id="PTHR46205">
    <property type="entry name" value="LOQUACIOUS, ISOFORM B"/>
    <property type="match status" value="1"/>
</dbReference>
<feature type="domain" description="DRBM" evidence="3">
    <location>
        <begin position="125"/>
        <end position="189"/>
    </location>
</feature>
<gene>
    <name evidence="4" type="ORF">g.35090</name>
</gene>
<dbReference type="InterPro" id="IPR051247">
    <property type="entry name" value="RLC_Component"/>
</dbReference>
<dbReference type="GO" id="GO:0016442">
    <property type="term" value="C:RISC complex"/>
    <property type="evidence" value="ECO:0007669"/>
    <property type="project" value="TreeGrafter"/>
</dbReference>
<evidence type="ECO:0000259" key="3">
    <source>
        <dbReference type="PROSITE" id="PS50137"/>
    </source>
</evidence>
<dbReference type="SMART" id="SM00358">
    <property type="entry name" value="DSRM"/>
    <property type="match status" value="3"/>
</dbReference>
<evidence type="ECO:0000256" key="1">
    <source>
        <dbReference type="ARBA" id="ARBA00022884"/>
    </source>
</evidence>
<evidence type="ECO:0000313" key="4">
    <source>
        <dbReference type="EMBL" id="JAS26482.1"/>
    </source>
</evidence>
<dbReference type="GO" id="GO:0070578">
    <property type="term" value="C:RISC-loading complex"/>
    <property type="evidence" value="ECO:0007669"/>
    <property type="project" value="TreeGrafter"/>
</dbReference>
<feature type="domain" description="DRBM" evidence="3">
    <location>
        <begin position="5"/>
        <end position="73"/>
    </location>
</feature>
<dbReference type="Gene3D" id="3.30.160.20">
    <property type="match status" value="4"/>
</dbReference>
<name>A0A1B6DLF7_9HEMI</name>
<dbReference type="EMBL" id="GEDC01010816">
    <property type="protein sequence ID" value="JAS26482.1"/>
    <property type="molecule type" value="Transcribed_RNA"/>
</dbReference>
<evidence type="ECO:0000256" key="2">
    <source>
        <dbReference type="PROSITE-ProRule" id="PRU00266"/>
    </source>
</evidence>
<dbReference type="PANTHER" id="PTHR46205:SF3">
    <property type="entry name" value="LOQUACIOUS, ISOFORM B"/>
    <property type="match status" value="1"/>
</dbReference>
<dbReference type="Pfam" id="PF00035">
    <property type="entry name" value="dsrm"/>
    <property type="match status" value="3"/>
</dbReference>
<dbReference type="GO" id="GO:0070920">
    <property type="term" value="P:regulation of regulatory ncRNA processing"/>
    <property type="evidence" value="ECO:0007669"/>
    <property type="project" value="TreeGrafter"/>
</dbReference>
<dbReference type="InterPro" id="IPR014720">
    <property type="entry name" value="dsRBD_dom"/>
</dbReference>
<organism evidence="4">
    <name type="scientific">Clastoptera arizonana</name>
    <name type="common">Arizona spittle bug</name>
    <dbReference type="NCBI Taxonomy" id="38151"/>
    <lineage>
        <taxon>Eukaryota</taxon>
        <taxon>Metazoa</taxon>
        <taxon>Ecdysozoa</taxon>
        <taxon>Arthropoda</taxon>
        <taxon>Hexapoda</taxon>
        <taxon>Insecta</taxon>
        <taxon>Pterygota</taxon>
        <taxon>Neoptera</taxon>
        <taxon>Paraneoptera</taxon>
        <taxon>Hemiptera</taxon>
        <taxon>Auchenorrhyncha</taxon>
        <taxon>Cercopoidea</taxon>
        <taxon>Clastopteridae</taxon>
        <taxon>Clastoptera</taxon>
    </lineage>
</organism>
<proteinExistence type="predicted"/>
<dbReference type="GO" id="GO:0005737">
    <property type="term" value="C:cytoplasm"/>
    <property type="evidence" value="ECO:0007669"/>
    <property type="project" value="TreeGrafter"/>
</dbReference>
<dbReference type="SUPFAM" id="SSF54768">
    <property type="entry name" value="dsRNA-binding domain-like"/>
    <property type="match status" value="4"/>
</dbReference>
<dbReference type="AlphaFoldDB" id="A0A1B6DLF7"/>
<dbReference type="GO" id="GO:0005634">
    <property type="term" value="C:nucleus"/>
    <property type="evidence" value="ECO:0007669"/>
    <property type="project" value="TreeGrafter"/>
</dbReference>
<dbReference type="PROSITE" id="PS50137">
    <property type="entry name" value="DS_RBD"/>
    <property type="match status" value="3"/>
</dbReference>
<sequence>MGTKSYINFLQEWCVEKKYPLPKYTLVQEQGSSQCKNFTICCQILEFTCLGNGSNKKEAKHESAKLMVDLITNKHTMIQQRDNSLMAVVDKNPQVSSLFEENIKPVSPNIVTDNQPTVLSQAFSNPIGFLQEICVKHRLPLPFYEETLNGDNTFKISCTVKDRQTYGEARQKKAAKLLAASNMLRYVSMNEGILTNSPNQPIQQINMENLQPLPIKDEVDNKPPVSSLYNENLQSVPPYVVTDNQPTVSNQDCSNPVGKLQEMCAKNRFEMPKYIDEREGEHFKVMCILSNLKTYGVGNQKKTAKTEAALKMVQLCRDKCKKMQDQKSPVEAQRVLDLPEIFPNLENNDIVRTLKDINHNKQNISYPENDNPGHIYRYDSASLKNIGKHKENVGVKKDKEDSKENLEVRMVETEVERFRKLYHQMSKTEAEAWLTMFCDHNDIDPVIFKKLNPKDNKGSTCSIEIPQKSFKWESNAINYTQARNECSRIAGFILLMDEIKEFRDLKKSHGGGGKNKTGYVKKEFEPFLLFDNWLYHACALANITNPIFEYEEIETNFRAVCRLLKMVAIGQDTNKKSAKKSAVCVMQTKLLRLAKIEHGAENSRENCMKVVDYIISLSNELRCADTINFEEILKSYEKLLESRKNNSYGPSLSNFNGSLQLKGPTVDSIMELSAEDIEICGFECLQDFVQEQNLEMNVNYHCNKKNMIAGLFNKNHNKENINYHCFITLKKANFNQLCFMGGAPTKPESLQNALVSALRKLKILLFKPSSEIENLIFIDSLKTTSSTQYSEDTSDNWMKDDPFLYF</sequence>
<keyword evidence="1 2" id="KW-0694">RNA-binding</keyword>
<dbReference type="GO" id="GO:0003725">
    <property type="term" value="F:double-stranded RNA binding"/>
    <property type="evidence" value="ECO:0007669"/>
    <property type="project" value="TreeGrafter"/>
</dbReference>
<dbReference type="CDD" id="cd00048">
    <property type="entry name" value="DSRM_SF"/>
    <property type="match status" value="1"/>
</dbReference>
<accession>A0A1B6DLF7</accession>
<feature type="domain" description="DRBM" evidence="3">
    <location>
        <begin position="255"/>
        <end position="318"/>
    </location>
</feature>